<sequence length="171" mass="19807">MAKSTEKEPKVEKQVEKLVEKKQAVAAEGATKADQFKTFLKENDINFFEVNDLSDELHTSIFRSRIEAKGGVMPMAIFIDDSIFTIIRTQVVTGINEKNIDEIKDHLNTLNAEYKIFKYYLRDDENIYLDVCIPFVDETFDSRMIQTLLKIIVQQLETVYDDLMAVVWAKN</sequence>
<reference evidence="1 2" key="1">
    <citation type="submission" date="2009-04" db="EMBL/GenBank/DDBJ databases">
        <authorList>
            <person name="Qin X."/>
            <person name="Bachman B."/>
            <person name="Battles P."/>
            <person name="Bell A."/>
            <person name="Bess C."/>
            <person name="Bickham C."/>
            <person name="Chaboub L."/>
            <person name="Chen D."/>
            <person name="Coyle M."/>
            <person name="Deiros D.R."/>
            <person name="Dinh H."/>
            <person name="Forbes L."/>
            <person name="Fowler G."/>
            <person name="Francisco L."/>
            <person name="Fu Q."/>
            <person name="Gubbala S."/>
            <person name="Hale W."/>
            <person name="Han Y."/>
            <person name="Hemphill L."/>
            <person name="Highlander S.K."/>
            <person name="Hirani K."/>
            <person name="Hogues M."/>
            <person name="Jackson L."/>
            <person name="Jakkamsetti A."/>
            <person name="Javaid M."/>
            <person name="Jiang H."/>
            <person name="Korchina V."/>
            <person name="Kovar C."/>
            <person name="Lara F."/>
            <person name="Lee S."/>
            <person name="Mata R."/>
            <person name="Mathew T."/>
            <person name="Moen C."/>
            <person name="Morales K."/>
            <person name="Munidasa M."/>
            <person name="Nazareth L."/>
            <person name="Ngo R."/>
            <person name="Nguyen L."/>
            <person name="Okwuonu G."/>
            <person name="Ongeri F."/>
            <person name="Patil S."/>
            <person name="Petrosino J."/>
            <person name="Pham C."/>
            <person name="Pham P."/>
            <person name="Pu L.-L."/>
            <person name="Puazo M."/>
            <person name="Raj R."/>
            <person name="Reid J."/>
            <person name="Rouhana J."/>
            <person name="Saada N."/>
            <person name="Shang Y."/>
            <person name="Simmons D."/>
            <person name="Thornton R."/>
            <person name="Warren J."/>
            <person name="Weissenberger G."/>
            <person name="Zhang J."/>
            <person name="Zhang L."/>
            <person name="Zhou C."/>
            <person name="Zhu D."/>
            <person name="Muzny D."/>
            <person name="Worley K."/>
            <person name="Gibbs R."/>
        </authorList>
    </citation>
    <scope>NUCLEOTIDE SEQUENCE [LARGE SCALE GENOMIC DNA]</scope>
    <source>
        <strain evidence="1 2">ATCC 43531</strain>
    </source>
</reference>
<organism evidence="1 2">
    <name type="scientific">Selenomonas flueggei ATCC 43531</name>
    <dbReference type="NCBI Taxonomy" id="638302"/>
    <lineage>
        <taxon>Bacteria</taxon>
        <taxon>Bacillati</taxon>
        <taxon>Bacillota</taxon>
        <taxon>Negativicutes</taxon>
        <taxon>Selenomonadales</taxon>
        <taxon>Selenomonadaceae</taxon>
        <taxon>Selenomonas</taxon>
    </lineage>
</organism>
<dbReference type="EMBL" id="ACLA01000013">
    <property type="protein sequence ID" value="EEQ48750.1"/>
    <property type="molecule type" value="Genomic_DNA"/>
</dbReference>
<dbReference type="STRING" id="638302.HMPREF0908_1032"/>
<proteinExistence type="predicted"/>
<dbReference type="OrthoDB" id="1669180at2"/>
<evidence type="ECO:0000313" key="2">
    <source>
        <dbReference type="Proteomes" id="UP000005309"/>
    </source>
</evidence>
<gene>
    <name evidence="1" type="ORF">HMPREF0908_1032</name>
</gene>
<accession>C4V3D8</accession>
<keyword evidence="2" id="KW-1185">Reference proteome</keyword>
<dbReference type="Proteomes" id="UP000005309">
    <property type="component" value="Unassembled WGS sequence"/>
</dbReference>
<dbReference type="eggNOG" id="ENOG5032X7P">
    <property type="taxonomic scope" value="Bacteria"/>
</dbReference>
<dbReference type="RefSeq" id="WP_006689766.1">
    <property type="nucleotide sequence ID" value="NZ_GG694006.1"/>
</dbReference>
<evidence type="ECO:0008006" key="3">
    <source>
        <dbReference type="Google" id="ProtNLM"/>
    </source>
</evidence>
<name>C4V3D8_9FIRM</name>
<comment type="caution">
    <text evidence="1">The sequence shown here is derived from an EMBL/GenBank/DDBJ whole genome shotgun (WGS) entry which is preliminary data.</text>
</comment>
<dbReference type="AlphaFoldDB" id="C4V3D8"/>
<dbReference type="HOGENOM" id="CLU_121940_0_0_9"/>
<protein>
    <recommendedName>
        <fullName evidence="3">Bacterial sensory transduction regulator</fullName>
    </recommendedName>
</protein>
<evidence type="ECO:0000313" key="1">
    <source>
        <dbReference type="EMBL" id="EEQ48750.1"/>
    </source>
</evidence>